<feature type="transmembrane region" description="Helical" evidence="1">
    <location>
        <begin position="42"/>
        <end position="62"/>
    </location>
</feature>
<evidence type="ECO:0008006" key="4">
    <source>
        <dbReference type="Google" id="ProtNLM"/>
    </source>
</evidence>
<keyword evidence="1" id="KW-1133">Transmembrane helix</keyword>
<gene>
    <name evidence="2" type="ORF">YK48G_09230</name>
</gene>
<keyword evidence="1" id="KW-0472">Membrane</keyword>
<evidence type="ECO:0000313" key="3">
    <source>
        <dbReference type="Proteomes" id="UP000604765"/>
    </source>
</evidence>
<accession>A0ABQ3VXS1</accession>
<proteinExistence type="predicted"/>
<reference evidence="2 3" key="1">
    <citation type="journal article" date="2021" name="Int. J. Syst. Evol. Microbiol.">
        <title>Lentilactobacillus fungorum sp. nov., isolated from spent mushroom substrates.</title>
        <authorList>
            <person name="Tohno M."/>
            <person name="Tanizawa Y."/>
            <person name="Kojima Y."/>
            <person name="Sakamoto M."/>
            <person name="Ohkuma M."/>
            <person name="Kobayashi H."/>
        </authorList>
    </citation>
    <scope>NUCLEOTIDE SEQUENCE [LARGE SCALE GENOMIC DNA]</scope>
    <source>
        <strain evidence="2 3">YK48G</strain>
    </source>
</reference>
<feature type="transmembrane region" description="Helical" evidence="1">
    <location>
        <begin position="9"/>
        <end position="30"/>
    </location>
</feature>
<keyword evidence="1" id="KW-0812">Transmembrane</keyword>
<dbReference type="Proteomes" id="UP000604765">
    <property type="component" value="Unassembled WGS sequence"/>
</dbReference>
<protein>
    <recommendedName>
        <fullName evidence="4">Integral membrane protein</fullName>
    </recommendedName>
</protein>
<dbReference type="EMBL" id="BNJR01000010">
    <property type="protein sequence ID" value="GHP13498.1"/>
    <property type="molecule type" value="Genomic_DNA"/>
</dbReference>
<name>A0ABQ3VXS1_9LACO</name>
<comment type="caution">
    <text evidence="2">The sequence shown here is derived from an EMBL/GenBank/DDBJ whole genome shotgun (WGS) entry which is preliminary data.</text>
</comment>
<dbReference type="RefSeq" id="WP_203629542.1">
    <property type="nucleotide sequence ID" value="NZ_BNJR01000010.1"/>
</dbReference>
<sequence>MKAEEKKVVWWAVVSLGMFLVMNWLMVLPVMKLHATIKLSEAFQVTYIAIAFYAATLILAILKVKVSYYLLAAVVAIYTVGFVGMANVMMTNSSANVIIRVLMVAIATVGITVNLYWFMLAYRMRVVLQKGHREKQAEKLKDLKK</sequence>
<feature type="transmembrane region" description="Helical" evidence="1">
    <location>
        <begin position="69"/>
        <end position="91"/>
    </location>
</feature>
<evidence type="ECO:0000313" key="2">
    <source>
        <dbReference type="EMBL" id="GHP13498.1"/>
    </source>
</evidence>
<feature type="transmembrane region" description="Helical" evidence="1">
    <location>
        <begin position="97"/>
        <end position="120"/>
    </location>
</feature>
<keyword evidence="3" id="KW-1185">Reference proteome</keyword>
<organism evidence="2 3">
    <name type="scientific">Lentilactobacillus fungorum</name>
    <dbReference type="NCBI Taxonomy" id="2201250"/>
    <lineage>
        <taxon>Bacteria</taxon>
        <taxon>Bacillati</taxon>
        <taxon>Bacillota</taxon>
        <taxon>Bacilli</taxon>
        <taxon>Lactobacillales</taxon>
        <taxon>Lactobacillaceae</taxon>
        <taxon>Lentilactobacillus</taxon>
    </lineage>
</organism>
<evidence type="ECO:0000256" key="1">
    <source>
        <dbReference type="SAM" id="Phobius"/>
    </source>
</evidence>